<feature type="binding site" evidence="8">
    <location>
        <position position="68"/>
    </location>
    <ligand>
        <name>GTP</name>
        <dbReference type="ChEBI" id="CHEBI:37565"/>
    </ligand>
</feature>
<keyword evidence="6 8" id="KW-0342">GTP-binding</keyword>
<keyword evidence="7 8" id="KW-0501">Molybdenum cofactor biosynthesis</keyword>
<dbReference type="GO" id="GO:0061603">
    <property type="term" value="F:molybdenum cofactor guanylyltransferase activity"/>
    <property type="evidence" value="ECO:0007669"/>
    <property type="project" value="UniProtKB-EC"/>
</dbReference>
<feature type="domain" description="MobA-like NTP transferase" evidence="9">
    <location>
        <begin position="9"/>
        <end position="183"/>
    </location>
</feature>
<evidence type="ECO:0000256" key="4">
    <source>
        <dbReference type="ARBA" id="ARBA00022741"/>
    </source>
</evidence>
<dbReference type="InterPro" id="IPR013482">
    <property type="entry name" value="Molybde_CF_guanTrfase"/>
</dbReference>
<dbReference type="GO" id="GO:0005525">
    <property type="term" value="F:GTP binding"/>
    <property type="evidence" value="ECO:0007669"/>
    <property type="project" value="UniProtKB-UniRule"/>
</dbReference>
<comment type="caution">
    <text evidence="10">The sequence shown here is derived from an EMBL/GenBank/DDBJ whole genome shotgun (WGS) entry which is preliminary data.</text>
</comment>
<evidence type="ECO:0000256" key="5">
    <source>
        <dbReference type="ARBA" id="ARBA00022842"/>
    </source>
</evidence>
<dbReference type="GO" id="GO:1902758">
    <property type="term" value="P:bis(molybdopterin guanine dinucleotide)molybdenum biosynthetic process"/>
    <property type="evidence" value="ECO:0007669"/>
    <property type="project" value="TreeGrafter"/>
</dbReference>
<keyword evidence="11" id="KW-1185">Reference proteome</keyword>
<organism evidence="10 11">
    <name type="scientific">Pseudomaricurvus hydrocarbonicus</name>
    <dbReference type="NCBI Taxonomy" id="1470433"/>
    <lineage>
        <taxon>Bacteria</taxon>
        <taxon>Pseudomonadati</taxon>
        <taxon>Pseudomonadota</taxon>
        <taxon>Gammaproteobacteria</taxon>
        <taxon>Cellvibrionales</taxon>
        <taxon>Cellvibrionaceae</taxon>
        <taxon>Pseudomaricurvus</taxon>
    </lineage>
</organism>
<comment type="cofactor">
    <cofactor evidence="8">
        <name>Mg(2+)</name>
        <dbReference type="ChEBI" id="CHEBI:18420"/>
    </cofactor>
</comment>
<comment type="catalytic activity">
    <reaction evidence="8">
        <text>Mo-molybdopterin + GTP + H(+) = Mo-molybdopterin guanine dinucleotide + diphosphate</text>
        <dbReference type="Rhea" id="RHEA:34243"/>
        <dbReference type="ChEBI" id="CHEBI:15378"/>
        <dbReference type="ChEBI" id="CHEBI:33019"/>
        <dbReference type="ChEBI" id="CHEBI:37565"/>
        <dbReference type="ChEBI" id="CHEBI:71302"/>
        <dbReference type="ChEBI" id="CHEBI:71310"/>
        <dbReference type="EC" id="2.7.7.77"/>
    </reaction>
</comment>
<dbReference type="PANTHER" id="PTHR19136">
    <property type="entry name" value="MOLYBDENUM COFACTOR GUANYLYLTRANSFERASE"/>
    <property type="match status" value="1"/>
</dbReference>
<feature type="binding site" evidence="8">
    <location>
        <position position="120"/>
    </location>
    <ligand>
        <name>GTP</name>
        <dbReference type="ChEBI" id="CHEBI:37565"/>
    </ligand>
</feature>
<dbReference type="HAMAP" id="MF_00316">
    <property type="entry name" value="MobA"/>
    <property type="match status" value="1"/>
</dbReference>
<evidence type="ECO:0000256" key="7">
    <source>
        <dbReference type="ARBA" id="ARBA00023150"/>
    </source>
</evidence>
<dbReference type="CDD" id="cd02503">
    <property type="entry name" value="MobA"/>
    <property type="match status" value="1"/>
</dbReference>
<dbReference type="InterPro" id="IPR029044">
    <property type="entry name" value="Nucleotide-diphossugar_trans"/>
</dbReference>
<gene>
    <name evidence="8" type="primary">mobA</name>
    <name evidence="10" type="ORF">G8770_00440</name>
</gene>
<comment type="function">
    <text evidence="8">Transfers a GMP moiety from GTP to Mo-molybdopterin (Mo-MPT) cofactor (Moco or molybdenum cofactor) to form Mo-molybdopterin guanine dinucleotide (Mo-MGD) cofactor.</text>
</comment>
<keyword evidence="10" id="KW-0548">Nucleotidyltransferase</keyword>
<dbReference type="GO" id="GO:0005737">
    <property type="term" value="C:cytoplasm"/>
    <property type="evidence" value="ECO:0007669"/>
    <property type="project" value="UniProtKB-SubCell"/>
</dbReference>
<keyword evidence="3 8" id="KW-0479">Metal-binding</keyword>
<dbReference type="EMBL" id="JAAONZ010000001">
    <property type="protein sequence ID" value="NHO64012.1"/>
    <property type="molecule type" value="Genomic_DNA"/>
</dbReference>
<keyword evidence="2 8" id="KW-0808">Transferase</keyword>
<keyword evidence="4 8" id="KW-0547">Nucleotide-binding</keyword>
<sequence>MKQHPNITGLILAGGQSRRMGTNKALLEVNGQTLVERAIERLHPQVTQLLVSTNVPLELPANIPQLADTLDDAGPLAGVFTGLLWLQKRQRKCSQQRQRQHKQRHQVPPASAWLLTVAVDTPLFPQDLPQQLWEHASTNRDRLKIIAACSGKREHPTFALWHTDLIPALSEYLVEKQQRRLMTFIGQQSHRYVDFSTAQAHLESVGLGAGDPFDNINDPPALLRLAKRLQCERPLTQPVKVPV</sequence>
<proteinExistence type="inferred from homology"/>
<feature type="binding site" evidence="8">
    <location>
        <position position="24"/>
    </location>
    <ligand>
        <name>GTP</name>
        <dbReference type="ChEBI" id="CHEBI:37565"/>
    </ligand>
</feature>
<dbReference type="AlphaFoldDB" id="A0A9E5MJH1"/>
<evidence type="ECO:0000313" key="10">
    <source>
        <dbReference type="EMBL" id="NHO64012.1"/>
    </source>
</evidence>
<dbReference type="InterPro" id="IPR025877">
    <property type="entry name" value="MobA-like_NTP_Trfase"/>
</dbReference>
<name>A0A9E5MJH1_9GAMM</name>
<comment type="caution">
    <text evidence="8">Lacks conserved residue(s) required for the propagation of feature annotation.</text>
</comment>
<comment type="similarity">
    <text evidence="8">Belongs to the MobA family.</text>
</comment>
<evidence type="ECO:0000256" key="1">
    <source>
        <dbReference type="ARBA" id="ARBA00022490"/>
    </source>
</evidence>
<dbReference type="GO" id="GO:0046872">
    <property type="term" value="F:metal ion binding"/>
    <property type="evidence" value="ECO:0007669"/>
    <property type="project" value="UniProtKB-KW"/>
</dbReference>
<reference evidence="10" key="1">
    <citation type="submission" date="2020-03" db="EMBL/GenBank/DDBJ databases">
        <authorList>
            <person name="Guo F."/>
        </authorList>
    </citation>
    <scope>NUCLEOTIDE SEQUENCE</scope>
    <source>
        <strain evidence="10">JCM 30134</strain>
    </source>
</reference>
<comment type="subcellular location">
    <subcellularLocation>
        <location evidence="8">Cytoplasm</location>
    </subcellularLocation>
</comment>
<feature type="binding site" evidence="8">
    <location>
        <position position="120"/>
    </location>
    <ligand>
        <name>Mg(2+)</name>
        <dbReference type="ChEBI" id="CHEBI:18420"/>
    </ligand>
</feature>
<comment type="subunit">
    <text evidence="8">Monomer.</text>
</comment>
<protein>
    <recommendedName>
        <fullName evidence="8">Molybdenum cofactor guanylyltransferase</fullName>
        <shortName evidence="8">MoCo guanylyltransferase</shortName>
        <ecNumber evidence="8">2.7.7.77</ecNumber>
    </recommendedName>
    <alternativeName>
        <fullName evidence="8">GTP:molybdopterin guanylyltransferase</fullName>
    </alternativeName>
    <alternativeName>
        <fullName evidence="8">Mo-MPT guanylyltransferase</fullName>
    </alternativeName>
    <alternativeName>
        <fullName evidence="8">Molybdopterin guanylyltransferase</fullName>
    </alternativeName>
    <alternativeName>
        <fullName evidence="8">Molybdopterin-guanine dinucleotide synthase</fullName>
        <shortName evidence="8">MGD synthase</shortName>
    </alternativeName>
</protein>
<dbReference type="RefSeq" id="WP_167180625.1">
    <property type="nucleotide sequence ID" value="NZ_JAAONZ010000001.1"/>
</dbReference>
<dbReference type="PANTHER" id="PTHR19136:SF81">
    <property type="entry name" value="MOLYBDENUM COFACTOR GUANYLYLTRANSFERASE"/>
    <property type="match status" value="1"/>
</dbReference>
<feature type="binding site" evidence="8">
    <location>
        <begin position="12"/>
        <end position="14"/>
    </location>
    <ligand>
        <name>GTP</name>
        <dbReference type="ChEBI" id="CHEBI:37565"/>
    </ligand>
</feature>
<evidence type="ECO:0000259" key="9">
    <source>
        <dbReference type="Pfam" id="PF12804"/>
    </source>
</evidence>
<dbReference type="EC" id="2.7.7.77" evidence="8"/>
<evidence type="ECO:0000256" key="6">
    <source>
        <dbReference type="ARBA" id="ARBA00023134"/>
    </source>
</evidence>
<dbReference type="Proteomes" id="UP000787472">
    <property type="component" value="Unassembled WGS sequence"/>
</dbReference>
<accession>A0A9E5MJH1</accession>
<dbReference type="Pfam" id="PF12804">
    <property type="entry name" value="NTP_transf_3"/>
    <property type="match status" value="1"/>
</dbReference>
<evidence type="ECO:0000256" key="3">
    <source>
        <dbReference type="ARBA" id="ARBA00022723"/>
    </source>
</evidence>
<evidence type="ECO:0000256" key="8">
    <source>
        <dbReference type="HAMAP-Rule" id="MF_00316"/>
    </source>
</evidence>
<comment type="domain">
    <text evidence="8">The N-terminal domain determines nucleotide recognition and specific binding, while the C-terminal domain determines the specific binding to the target protein.</text>
</comment>
<dbReference type="SUPFAM" id="SSF53448">
    <property type="entry name" value="Nucleotide-diphospho-sugar transferases"/>
    <property type="match status" value="1"/>
</dbReference>
<evidence type="ECO:0000256" key="2">
    <source>
        <dbReference type="ARBA" id="ARBA00022679"/>
    </source>
</evidence>
<keyword evidence="5 8" id="KW-0460">Magnesium</keyword>
<dbReference type="Gene3D" id="3.90.550.10">
    <property type="entry name" value="Spore Coat Polysaccharide Biosynthesis Protein SpsA, Chain A"/>
    <property type="match status" value="1"/>
</dbReference>
<evidence type="ECO:0000313" key="11">
    <source>
        <dbReference type="Proteomes" id="UP000787472"/>
    </source>
</evidence>
<keyword evidence="1 8" id="KW-0963">Cytoplasm</keyword>